<dbReference type="EMBL" id="LT629973">
    <property type="protein sequence ID" value="SEH87532.1"/>
    <property type="molecule type" value="Genomic_DNA"/>
</dbReference>
<dbReference type="Proteomes" id="UP000176204">
    <property type="component" value="Chromosome I"/>
</dbReference>
<dbReference type="Gene3D" id="3.30.420.240">
    <property type="match status" value="1"/>
</dbReference>
<dbReference type="Gene3D" id="3.40.50.300">
    <property type="entry name" value="P-loop containing nucleotide triphosphate hydrolases"/>
    <property type="match status" value="1"/>
</dbReference>
<name>A0A1C7P9U0_9BACT</name>
<evidence type="ECO:0000313" key="2">
    <source>
        <dbReference type="Proteomes" id="UP000176204"/>
    </source>
</evidence>
<dbReference type="AlphaFoldDB" id="A0A1C7P9U0"/>
<reference evidence="2" key="1">
    <citation type="submission" date="2016-09" db="EMBL/GenBank/DDBJ databases">
        <authorList>
            <person name="Koehorst J."/>
        </authorList>
    </citation>
    <scope>NUCLEOTIDE SEQUENCE [LARGE SCALE GENOMIC DNA]</scope>
</reference>
<evidence type="ECO:0000313" key="1">
    <source>
        <dbReference type="EMBL" id="SEH87532.1"/>
    </source>
</evidence>
<organism evidence="1 2">
    <name type="scientific">Akkermansia glycaniphila</name>
    <dbReference type="NCBI Taxonomy" id="1679444"/>
    <lineage>
        <taxon>Bacteria</taxon>
        <taxon>Pseudomonadati</taxon>
        <taxon>Verrucomicrobiota</taxon>
        <taxon>Verrucomicrobiia</taxon>
        <taxon>Verrucomicrobiales</taxon>
        <taxon>Akkermansiaceae</taxon>
        <taxon>Akkermansia</taxon>
    </lineage>
</organism>
<dbReference type="STRING" id="1679444.PYTT_1378"/>
<proteinExistence type="predicted"/>
<dbReference type="RefSeq" id="WP_067771788.1">
    <property type="nucleotide sequence ID" value="NZ_LIGX01000001.1"/>
</dbReference>
<sequence>MKPAPSVKPLIQFKAYQQVAFALRMRIAFFLWRRQGGKSYTIAAKALDRMLSKAGRSCFFISASLNVGKELLEKEATIWHDALQKIHDAENTLNVRLGGNVVDRKTHQLLDVSDLAEIMQKNSAQIRIYHSRTRYSRTLILPPNPATARSWTGDVFGDEVGFWPHCLEVLDAVEPIIASNPEFMMWMFTTPSKEEKHYMYDVLNPGTRKFTPNPEGNFYKTETGYPVHRVDAYDAALAGVPLYDPQTGEAVDYDTYRAHSLDKQSADRNYLLSFLPSGESAVKRAWLDRAQEKGSGTCTAIDLAGQDVTANNIASLIGTAWADTLTADPCTMGQDVASTTNKKSNPSALTVLQKTDGICHARLIVRWKTGDYYTMQAAIRHVLHQLGRANISGLWVDSSNEKFYSNLLARDMRHHLNVRGIAGGDKVRYQGMDSDAKTALGTAYCAALEDGTIALPPGQWVAEDHRLVIRNGARFEAEISKEGYHADTFDSTKLAYWGHIRPSCDMLPEPIELARPDMLNPWDASLPNNAALLNRPF</sequence>
<dbReference type="InterPro" id="IPR027417">
    <property type="entry name" value="P-loop_NTPase"/>
</dbReference>
<keyword evidence="2" id="KW-1185">Reference proteome</keyword>
<dbReference type="KEGG" id="agl:PYTT_1378"/>
<gene>
    <name evidence="1" type="ORF">PYTT_1378</name>
</gene>
<accession>A0A1C7P9U0</accession>
<protein>
    <submittedName>
        <fullName evidence="1">Terminase-like family</fullName>
    </submittedName>
</protein>
<dbReference type="OrthoDB" id="192692at2"/>